<organism evidence="1 2">
    <name type="scientific">Methylomonas koyamae</name>
    <dbReference type="NCBI Taxonomy" id="702114"/>
    <lineage>
        <taxon>Bacteria</taxon>
        <taxon>Pseudomonadati</taxon>
        <taxon>Pseudomonadota</taxon>
        <taxon>Gammaproteobacteria</taxon>
        <taxon>Methylococcales</taxon>
        <taxon>Methylococcaceae</taxon>
        <taxon>Methylomonas</taxon>
    </lineage>
</organism>
<sequence length="566" mass="59963">MEPLTPAKRLTAIAAGIALAIGAGVAIYREVARQPLAKLVRADLPLLELTVKLRDSANQDLDAANSLVGSNDAVPAGDERCPALVGGDTGSATVVDVFVKRPADCPKRAAWYVRKHPVAFTLYFNQGEAFLQWWDQQAEVQHLVDNRFVKGLFFGLLQSLHVKAEQLNLQGIQGEFLLQVLRDAVGANAELHYDMAHGSQGWVIDYSRSASRFADQAMPALAGVLASSGYRVGKLPEPILEARIGLQKLFVTEYDGRIYLAQSLEALLNVLDSIAPEAGGGDAPLSLVMRSEAFVAHLLPVMAGAESYPIRWDFALNGAEPGWLSLPAASWQRQLHPRLFDGVVASMPHDAFAGFAASLALPPDLTGDDWRQLAAAGPAANPPGPEPAGIGVVWDFSPDDPAGAVGIVVANPGQPQASAAYAQYLKNPDLGAECAGGSLFLAASSANLLTRMKDACNKQSLSPLDWQRGAEKQRLQDAQLLAFVNPGAAARELFLAGGAGANQDANELAPRWQQDYEAAKAAMRTDGDKLFGGLPILSYAGRVADNASGARLQGKLVDQGSPAAAD</sequence>
<evidence type="ECO:0000313" key="1">
    <source>
        <dbReference type="EMBL" id="OAI11603.1"/>
    </source>
</evidence>
<evidence type="ECO:0000313" key="2">
    <source>
        <dbReference type="Proteomes" id="UP000077857"/>
    </source>
</evidence>
<dbReference type="AlphaFoldDB" id="A0A177N2A2"/>
<protein>
    <submittedName>
        <fullName evidence="1">Uncharacterized protein</fullName>
    </submittedName>
</protein>
<dbReference type="EMBL" id="LUUJ01000119">
    <property type="protein sequence ID" value="OAI11603.1"/>
    <property type="molecule type" value="Genomic_DNA"/>
</dbReference>
<gene>
    <name evidence="1" type="ORF">A1507_20040</name>
</gene>
<accession>A0A177N2A2</accession>
<dbReference type="OrthoDB" id="5560921at2"/>
<dbReference type="RefSeq" id="WP_064042254.1">
    <property type="nucleotide sequence ID" value="NZ_LUUJ01000119.1"/>
</dbReference>
<name>A0A177N2A2_9GAMM</name>
<dbReference type="Proteomes" id="UP000077857">
    <property type="component" value="Unassembled WGS sequence"/>
</dbReference>
<reference evidence="1 2" key="1">
    <citation type="submission" date="2016-03" db="EMBL/GenBank/DDBJ databases">
        <authorList>
            <person name="Ploux O."/>
        </authorList>
    </citation>
    <scope>NUCLEOTIDE SEQUENCE [LARGE SCALE GENOMIC DNA]</scope>
    <source>
        <strain evidence="1 2">R-45378</strain>
    </source>
</reference>
<comment type="caution">
    <text evidence="1">The sequence shown here is derived from an EMBL/GenBank/DDBJ whole genome shotgun (WGS) entry which is preliminary data.</text>
</comment>
<proteinExistence type="predicted"/>